<gene>
    <name evidence="3" type="ORF">M0812_23009</name>
</gene>
<evidence type="ECO:0000256" key="2">
    <source>
        <dbReference type="SAM" id="SignalP"/>
    </source>
</evidence>
<dbReference type="EMBL" id="JANTQA010000051">
    <property type="protein sequence ID" value="KAJ3430009.1"/>
    <property type="molecule type" value="Genomic_DNA"/>
</dbReference>
<evidence type="ECO:0000313" key="4">
    <source>
        <dbReference type="Proteomes" id="UP001146793"/>
    </source>
</evidence>
<name>A0AAV7YMN9_9EUKA</name>
<dbReference type="AlphaFoldDB" id="A0AAV7YMN9"/>
<feature type="chain" id="PRO_5043798655" evidence="2">
    <location>
        <begin position="16"/>
        <end position="571"/>
    </location>
</feature>
<evidence type="ECO:0000256" key="1">
    <source>
        <dbReference type="SAM" id="MobiDB-lite"/>
    </source>
</evidence>
<dbReference type="Proteomes" id="UP001146793">
    <property type="component" value="Unassembled WGS sequence"/>
</dbReference>
<keyword evidence="2" id="KW-0732">Signal</keyword>
<feature type="region of interest" description="Disordered" evidence="1">
    <location>
        <begin position="532"/>
        <end position="571"/>
    </location>
</feature>
<feature type="signal peptide" evidence="2">
    <location>
        <begin position="1"/>
        <end position="15"/>
    </location>
</feature>
<reference evidence="3" key="1">
    <citation type="submission" date="2022-08" db="EMBL/GenBank/DDBJ databases">
        <title>Novel sulphate-reducing endosymbionts in the free-living metamonad Anaeramoeba.</title>
        <authorList>
            <person name="Jerlstrom-Hultqvist J."/>
            <person name="Cepicka I."/>
            <person name="Gallot-Lavallee L."/>
            <person name="Salas-Leiva D."/>
            <person name="Curtis B.A."/>
            <person name="Zahonova K."/>
            <person name="Pipaliya S."/>
            <person name="Dacks J."/>
            <person name="Roger A.J."/>
        </authorList>
    </citation>
    <scope>NUCLEOTIDE SEQUENCE</scope>
    <source>
        <strain evidence="3">Busselton2</strain>
    </source>
</reference>
<evidence type="ECO:0000313" key="3">
    <source>
        <dbReference type="EMBL" id="KAJ3430009.1"/>
    </source>
</evidence>
<proteinExistence type="predicted"/>
<accession>A0AAV7YMN9</accession>
<comment type="caution">
    <text evidence="3">The sequence shown here is derived from an EMBL/GenBank/DDBJ whole genome shotgun (WGS) entry which is preliminary data.</text>
</comment>
<protein>
    <submittedName>
        <fullName evidence="3">Uncharacterized protein</fullName>
    </submittedName>
</protein>
<feature type="compositionally biased region" description="Basic and acidic residues" evidence="1">
    <location>
        <begin position="532"/>
        <end position="546"/>
    </location>
</feature>
<feature type="compositionally biased region" description="Basic residues" evidence="1">
    <location>
        <begin position="547"/>
        <end position="562"/>
    </location>
</feature>
<sequence length="571" mass="68321">MQFLTVLTLLQLSSSTDNTIQKQISSLFDRLFEEDREKLKVFGQVYLKSFCVDLQSQEVQSVIRNLQTVNKTLSLKDLRQGPILRNENKNSELWKGYQIEKIFNQINAQQADLKKKIGTMRFKITLKDPAEIIILEEIKTKLIELTRLTKEPDIINFLKQIKIFLSNLIRKYEEENITLKKHKQIIETISEIDFKLNEISEELNLKNPQAYIEKTVSKIRIETINILDYYLKFLFSMIPEFQDQNFRNYPIAKLFKKTNILILENNNNKYCHLMSQILNWEQFSFFYPIIQKEKINLHFNNQRQVKPGATRLLHDSMCRIFYIAYVCLQICKNKVDYILYIKYVQSHFFNIISEVVNSQSQIIFKCLIELCNKKKCKIPKLEEKNNQLGFFKKLFTNEKKDREEKILFLKNKLFSLRKFHLSIIAPFKYLEQSIEELSIFINRFYNPYLNDHKINNNLLELGRKYFHKLLFSPINILNTPYKSILPPTDENGNKITTTNVPLVTYSIDANDNTDDNFESFLMESPKIKKIRQNERKRLFERTCEKGGKKRKRRRKKKRKKKEKEREKEKEK</sequence>
<organism evidence="3 4">
    <name type="scientific">Anaeramoeba flamelloides</name>
    <dbReference type="NCBI Taxonomy" id="1746091"/>
    <lineage>
        <taxon>Eukaryota</taxon>
        <taxon>Metamonada</taxon>
        <taxon>Anaeramoebidae</taxon>
        <taxon>Anaeramoeba</taxon>
    </lineage>
</organism>